<sequence length="120" mass="13671">MALRQPVQPNPYIQRPSVSDTYTSPNTHKKFFTKGEKILFAAFVAICAVLMIFIVQTQSDVRAVDLQIQQMERQIDTVNRENTDLSIQVAELSSYERIWLKAKELGLTLNEKNVKVVSGE</sequence>
<dbReference type="EMBL" id="JBHSEF010000011">
    <property type="protein sequence ID" value="MFC4354366.1"/>
    <property type="molecule type" value="Genomic_DNA"/>
</dbReference>
<comment type="caution">
    <text evidence="11">The sequence shown here is derived from an EMBL/GenBank/DDBJ whole genome shotgun (WGS) entry which is preliminary data.</text>
</comment>
<keyword evidence="6 7" id="KW-0131">Cell cycle</keyword>
<gene>
    <name evidence="7 11" type="primary">ftsL</name>
    <name evidence="11" type="ORF">ACFO0S_04660</name>
</gene>
<keyword evidence="2 7" id="KW-0132">Cell division</keyword>
<keyword evidence="12" id="KW-1185">Reference proteome</keyword>
<proteinExistence type="inferred from homology"/>
<name>A0ABV8UST4_9BACL</name>
<evidence type="ECO:0000256" key="3">
    <source>
        <dbReference type="ARBA" id="ARBA00022692"/>
    </source>
</evidence>
<evidence type="ECO:0000256" key="8">
    <source>
        <dbReference type="NCBIfam" id="TIGR02209"/>
    </source>
</evidence>
<feature type="region of interest" description="Disordered" evidence="10">
    <location>
        <begin position="1"/>
        <end position="24"/>
    </location>
</feature>
<organism evidence="11 12">
    <name type="scientific">Chryseomicrobium palamuruense</name>
    <dbReference type="NCBI Taxonomy" id="682973"/>
    <lineage>
        <taxon>Bacteria</taxon>
        <taxon>Bacillati</taxon>
        <taxon>Bacillota</taxon>
        <taxon>Bacilli</taxon>
        <taxon>Bacillales</taxon>
        <taxon>Caryophanaceae</taxon>
        <taxon>Chryseomicrobium</taxon>
    </lineage>
</organism>
<evidence type="ECO:0000256" key="1">
    <source>
        <dbReference type="ARBA" id="ARBA00022475"/>
    </source>
</evidence>
<feature type="coiled-coil region" evidence="9">
    <location>
        <begin position="54"/>
        <end position="88"/>
    </location>
</feature>
<evidence type="ECO:0000256" key="10">
    <source>
        <dbReference type="SAM" id="MobiDB-lite"/>
    </source>
</evidence>
<dbReference type="Proteomes" id="UP001595733">
    <property type="component" value="Unassembled WGS sequence"/>
</dbReference>
<dbReference type="GO" id="GO:0051301">
    <property type="term" value="P:cell division"/>
    <property type="evidence" value="ECO:0007669"/>
    <property type="project" value="UniProtKB-KW"/>
</dbReference>
<evidence type="ECO:0000256" key="4">
    <source>
        <dbReference type="ARBA" id="ARBA00022989"/>
    </source>
</evidence>
<keyword evidence="3 7" id="KW-0812">Transmembrane</keyword>
<keyword evidence="1 7" id="KW-1003">Cell membrane</keyword>
<comment type="subcellular location">
    <subcellularLocation>
        <location evidence="7">Cell membrane</location>
        <topology evidence="7">Single-pass type II membrane protein</topology>
    </subcellularLocation>
    <text evidence="7">Localizes to the division septum where it forms a ring structure.</text>
</comment>
<dbReference type="InterPro" id="IPR007060">
    <property type="entry name" value="FtsL/DivIC"/>
</dbReference>
<reference evidence="12" key="1">
    <citation type="journal article" date="2019" name="Int. J. Syst. Evol. Microbiol.">
        <title>The Global Catalogue of Microorganisms (GCM) 10K type strain sequencing project: providing services to taxonomists for standard genome sequencing and annotation.</title>
        <authorList>
            <consortium name="The Broad Institute Genomics Platform"/>
            <consortium name="The Broad Institute Genome Sequencing Center for Infectious Disease"/>
            <person name="Wu L."/>
            <person name="Ma J."/>
        </authorList>
    </citation>
    <scope>NUCLEOTIDE SEQUENCE [LARGE SCALE GENOMIC DNA]</scope>
    <source>
        <strain evidence="12">CCUG 50353</strain>
    </source>
</reference>
<comment type="function">
    <text evidence="7">Essential cell division protein.</text>
</comment>
<feature type="transmembrane region" description="Helical" evidence="7">
    <location>
        <begin position="38"/>
        <end position="55"/>
    </location>
</feature>
<dbReference type="RefSeq" id="WP_378140649.1">
    <property type="nucleotide sequence ID" value="NZ_JBHSEF010000011.1"/>
</dbReference>
<evidence type="ECO:0000256" key="7">
    <source>
        <dbReference type="HAMAP-Rule" id="MF_00910"/>
    </source>
</evidence>
<comment type="similarity">
    <text evidence="7">Belongs to the FtsL family.</text>
</comment>
<evidence type="ECO:0000256" key="5">
    <source>
        <dbReference type="ARBA" id="ARBA00023136"/>
    </source>
</evidence>
<keyword evidence="4 7" id="KW-1133">Transmembrane helix</keyword>
<protein>
    <recommendedName>
        <fullName evidence="7 8">Cell division protein FtsL</fullName>
    </recommendedName>
</protein>
<dbReference type="NCBIfam" id="TIGR02209">
    <property type="entry name" value="ftsL_broad"/>
    <property type="match status" value="1"/>
</dbReference>
<dbReference type="InterPro" id="IPR011922">
    <property type="entry name" value="Cell_div_FtsL"/>
</dbReference>
<dbReference type="HAMAP" id="MF_00910">
    <property type="entry name" value="FtsL"/>
    <property type="match status" value="1"/>
</dbReference>
<keyword evidence="5 7" id="KW-0472">Membrane</keyword>
<dbReference type="Pfam" id="PF04977">
    <property type="entry name" value="DivIC"/>
    <property type="match status" value="1"/>
</dbReference>
<evidence type="ECO:0000256" key="2">
    <source>
        <dbReference type="ARBA" id="ARBA00022618"/>
    </source>
</evidence>
<evidence type="ECO:0000313" key="11">
    <source>
        <dbReference type="EMBL" id="MFC4354366.1"/>
    </source>
</evidence>
<keyword evidence="9" id="KW-0175">Coiled coil</keyword>
<accession>A0ABV8UST4</accession>
<evidence type="ECO:0000256" key="6">
    <source>
        <dbReference type="ARBA" id="ARBA00023306"/>
    </source>
</evidence>
<evidence type="ECO:0000256" key="9">
    <source>
        <dbReference type="SAM" id="Coils"/>
    </source>
</evidence>
<evidence type="ECO:0000313" key="12">
    <source>
        <dbReference type="Proteomes" id="UP001595733"/>
    </source>
</evidence>